<evidence type="ECO:0000259" key="10">
    <source>
        <dbReference type="Pfam" id="PF02880"/>
    </source>
</evidence>
<protein>
    <recommendedName>
        <fullName evidence="6">Phosphoglucosamine mutase</fullName>
        <ecNumber evidence="6">5.4.2.10</ecNumber>
    </recommendedName>
</protein>
<dbReference type="Proteomes" id="UP001501371">
    <property type="component" value="Unassembled WGS sequence"/>
</dbReference>
<evidence type="ECO:0000256" key="4">
    <source>
        <dbReference type="ARBA" id="ARBA00022842"/>
    </source>
</evidence>
<dbReference type="Pfam" id="PF02878">
    <property type="entry name" value="PGM_PMM_I"/>
    <property type="match status" value="1"/>
</dbReference>
<proteinExistence type="inferred from homology"/>
<feature type="binding site" evidence="6">
    <location>
        <position position="250"/>
    </location>
    <ligand>
        <name>Mg(2+)</name>
        <dbReference type="ChEBI" id="CHEBI:18420"/>
    </ligand>
</feature>
<evidence type="ECO:0000313" key="12">
    <source>
        <dbReference type="Proteomes" id="UP001501371"/>
    </source>
</evidence>
<dbReference type="Gene3D" id="3.40.120.10">
    <property type="entry name" value="Alpha-D-Glucose-1,6-Bisphosphate, subunit A, domain 3"/>
    <property type="match status" value="3"/>
</dbReference>
<dbReference type="InterPro" id="IPR006352">
    <property type="entry name" value="GlmM_bact"/>
</dbReference>
<evidence type="ECO:0000313" key="11">
    <source>
        <dbReference type="EMBL" id="GAA1174074.1"/>
    </source>
</evidence>
<dbReference type="InterPro" id="IPR005843">
    <property type="entry name" value="A-D-PHexomutase_C"/>
</dbReference>
<evidence type="ECO:0000256" key="5">
    <source>
        <dbReference type="ARBA" id="ARBA00023235"/>
    </source>
</evidence>
<dbReference type="NCBIfam" id="TIGR01455">
    <property type="entry name" value="glmM"/>
    <property type="match status" value="1"/>
</dbReference>
<dbReference type="RefSeq" id="WP_344276923.1">
    <property type="nucleotide sequence ID" value="NZ_BAAAKV010000028.1"/>
</dbReference>
<evidence type="ECO:0000256" key="6">
    <source>
        <dbReference type="HAMAP-Rule" id="MF_01554"/>
    </source>
</evidence>
<dbReference type="PANTHER" id="PTHR42946">
    <property type="entry name" value="PHOSPHOHEXOSE MUTASE"/>
    <property type="match status" value="1"/>
</dbReference>
<dbReference type="InterPro" id="IPR050060">
    <property type="entry name" value="Phosphoglucosamine_mutase"/>
</dbReference>
<dbReference type="PANTHER" id="PTHR42946:SF1">
    <property type="entry name" value="PHOSPHOGLUCOMUTASE (ALPHA-D-GLUCOSE-1,6-BISPHOSPHATE-DEPENDENT)"/>
    <property type="match status" value="1"/>
</dbReference>
<comment type="cofactor">
    <cofactor evidence="6">
        <name>Mg(2+)</name>
        <dbReference type="ChEBI" id="CHEBI:18420"/>
    </cofactor>
    <text evidence="6">Binds 1 Mg(2+) ion per subunit.</text>
</comment>
<name>A0ABN1UVU5_9ACTN</name>
<keyword evidence="4 6" id="KW-0460">Magnesium</keyword>
<gene>
    <name evidence="6 11" type="primary">glmM</name>
    <name evidence="11" type="ORF">GCM10009654_34250</name>
</gene>
<comment type="similarity">
    <text evidence="1 6">Belongs to the phosphohexose mutase family.</text>
</comment>
<comment type="caution">
    <text evidence="11">The sequence shown here is derived from an EMBL/GenBank/DDBJ whole genome shotgun (WGS) entry which is preliminary data.</text>
</comment>
<feature type="active site" description="Phosphoserine intermediate" evidence="6">
    <location>
        <position position="104"/>
    </location>
</feature>
<keyword evidence="3 6" id="KW-0479">Metal-binding</keyword>
<evidence type="ECO:0000259" key="7">
    <source>
        <dbReference type="Pfam" id="PF00408"/>
    </source>
</evidence>
<sequence>MGRLFGTDGVRGVANADLTAELALGLSVAAAHVLAEVGTFEGHRPTAVVGRDPRASGEFLEAAVVAGLASAGVDVLRVGVLPTPAVAYLTGVLGADLGVMLSASHNAMPDNGIKFFARGGHKLADELENRIETLYEQHRTGEPWERPTGAGVGRVRTYDEGFDQYVAHLIGVLPNRLDGLKVVLDEAHGAAARVSPEAFARAGAEVITIGAEPDGLNINDGYGSTHLDHLKAAVVEHGADFGIAHDGDADRCLAVDGAGEEIDGDQILAVLALAMREAGTLRGNAVVATVMSNLGFKTAMEREGIHLVETAVGDRYVLESMKEHGYALGGEQSGHVIVLDHATTGDGTLTGLMLAARVAATGRSLADLAGVMRRLPQVLINVPDVDRSRVNTSAELTAAVAEAESDLGTTGRVLLRPSGTEPLVRVMVEAADIEQARAVAGRLADAVKSALG</sequence>
<dbReference type="InterPro" id="IPR005845">
    <property type="entry name" value="A-D-PHexomutase_a/b/a-II"/>
</dbReference>
<feature type="binding site" description="via phosphate group" evidence="6">
    <location>
        <position position="104"/>
    </location>
    <ligand>
        <name>Mg(2+)</name>
        <dbReference type="ChEBI" id="CHEBI:18420"/>
    </ligand>
</feature>
<dbReference type="InterPro" id="IPR005841">
    <property type="entry name" value="Alpha-D-phosphohexomutase_SF"/>
</dbReference>
<reference evidence="11 12" key="1">
    <citation type="journal article" date="2019" name="Int. J. Syst. Evol. Microbiol.">
        <title>The Global Catalogue of Microorganisms (GCM) 10K type strain sequencing project: providing services to taxonomists for standard genome sequencing and annotation.</title>
        <authorList>
            <consortium name="The Broad Institute Genomics Platform"/>
            <consortium name="The Broad Institute Genome Sequencing Center for Infectious Disease"/>
            <person name="Wu L."/>
            <person name="Ma J."/>
        </authorList>
    </citation>
    <scope>NUCLEOTIDE SEQUENCE [LARGE SCALE GENOMIC DNA]</scope>
    <source>
        <strain evidence="11 12">JCM 12696</strain>
    </source>
</reference>
<accession>A0ABN1UVU5</accession>
<feature type="domain" description="Alpha-D-phosphohexomutase alpha/beta/alpha" evidence="9">
    <location>
        <begin position="164"/>
        <end position="259"/>
    </location>
</feature>
<comment type="PTM">
    <text evidence="6">Activated by phosphorylation.</text>
</comment>
<evidence type="ECO:0000259" key="9">
    <source>
        <dbReference type="Pfam" id="PF02879"/>
    </source>
</evidence>
<evidence type="ECO:0000256" key="1">
    <source>
        <dbReference type="ARBA" id="ARBA00010231"/>
    </source>
</evidence>
<feature type="modified residue" description="Phosphoserine" evidence="6">
    <location>
        <position position="104"/>
    </location>
</feature>
<evidence type="ECO:0000259" key="8">
    <source>
        <dbReference type="Pfam" id="PF02878"/>
    </source>
</evidence>
<dbReference type="SUPFAM" id="SSF53738">
    <property type="entry name" value="Phosphoglucomutase, first 3 domains"/>
    <property type="match status" value="3"/>
</dbReference>
<evidence type="ECO:0000256" key="2">
    <source>
        <dbReference type="ARBA" id="ARBA00022553"/>
    </source>
</evidence>
<feature type="domain" description="Alpha-D-phosphohexomutase alpha/beta/alpha" evidence="8">
    <location>
        <begin position="3"/>
        <end position="138"/>
    </location>
</feature>
<dbReference type="HAMAP" id="MF_01554_B">
    <property type="entry name" value="GlmM_B"/>
    <property type="match status" value="1"/>
</dbReference>
<dbReference type="Pfam" id="PF02879">
    <property type="entry name" value="PGM_PMM_II"/>
    <property type="match status" value="1"/>
</dbReference>
<comment type="catalytic activity">
    <reaction evidence="6">
        <text>alpha-D-glucosamine 1-phosphate = D-glucosamine 6-phosphate</text>
        <dbReference type="Rhea" id="RHEA:23424"/>
        <dbReference type="ChEBI" id="CHEBI:58516"/>
        <dbReference type="ChEBI" id="CHEBI:58725"/>
        <dbReference type="EC" id="5.4.2.10"/>
    </reaction>
</comment>
<dbReference type="InterPro" id="IPR036900">
    <property type="entry name" value="A-D-PHexomutase_C_sf"/>
</dbReference>
<dbReference type="EMBL" id="BAAAKV010000028">
    <property type="protein sequence ID" value="GAA1174074.1"/>
    <property type="molecule type" value="Genomic_DNA"/>
</dbReference>
<keyword evidence="12" id="KW-1185">Reference proteome</keyword>
<dbReference type="InterPro" id="IPR005844">
    <property type="entry name" value="A-D-PHexomutase_a/b/a-I"/>
</dbReference>
<dbReference type="SUPFAM" id="SSF55957">
    <property type="entry name" value="Phosphoglucomutase, C-terminal domain"/>
    <property type="match status" value="1"/>
</dbReference>
<dbReference type="InterPro" id="IPR016055">
    <property type="entry name" value="A-D-PHexomutase_a/b/a-I/II/III"/>
</dbReference>
<feature type="domain" description="Alpha-D-phosphohexomutase alpha/beta/alpha" evidence="10">
    <location>
        <begin position="263"/>
        <end position="372"/>
    </location>
</feature>
<keyword evidence="5 6" id="KW-0413">Isomerase</keyword>
<organism evidence="11 12">
    <name type="scientific">Streptomyces hebeiensis</name>
    <dbReference type="NCBI Taxonomy" id="229486"/>
    <lineage>
        <taxon>Bacteria</taxon>
        <taxon>Bacillati</taxon>
        <taxon>Actinomycetota</taxon>
        <taxon>Actinomycetes</taxon>
        <taxon>Kitasatosporales</taxon>
        <taxon>Streptomycetaceae</taxon>
        <taxon>Streptomyces</taxon>
    </lineage>
</organism>
<dbReference type="CDD" id="cd05802">
    <property type="entry name" value="GlmM"/>
    <property type="match status" value="1"/>
</dbReference>
<feature type="binding site" evidence="6">
    <location>
        <position position="248"/>
    </location>
    <ligand>
        <name>Mg(2+)</name>
        <dbReference type="ChEBI" id="CHEBI:18420"/>
    </ligand>
</feature>
<dbReference type="InterPro" id="IPR005846">
    <property type="entry name" value="A-D-PHexomutase_a/b/a-III"/>
</dbReference>
<feature type="domain" description="Alpha-D-phosphohexomutase C-terminal" evidence="7">
    <location>
        <begin position="379"/>
        <end position="445"/>
    </location>
</feature>
<dbReference type="PRINTS" id="PR00509">
    <property type="entry name" value="PGMPMM"/>
</dbReference>
<evidence type="ECO:0000256" key="3">
    <source>
        <dbReference type="ARBA" id="ARBA00022723"/>
    </source>
</evidence>
<dbReference type="Pfam" id="PF02880">
    <property type="entry name" value="PGM_PMM_III"/>
    <property type="match status" value="1"/>
</dbReference>
<dbReference type="Pfam" id="PF00408">
    <property type="entry name" value="PGM_PMM_IV"/>
    <property type="match status" value="1"/>
</dbReference>
<feature type="binding site" evidence="6">
    <location>
        <position position="246"/>
    </location>
    <ligand>
        <name>Mg(2+)</name>
        <dbReference type="ChEBI" id="CHEBI:18420"/>
    </ligand>
</feature>
<comment type="function">
    <text evidence="6">Catalyzes the conversion of glucosamine-6-phosphate to glucosamine-1-phosphate.</text>
</comment>
<keyword evidence="2 6" id="KW-0597">Phosphoprotein</keyword>
<dbReference type="EC" id="5.4.2.10" evidence="6"/>
<dbReference type="Gene3D" id="3.30.310.50">
    <property type="entry name" value="Alpha-D-phosphohexomutase, C-terminal domain"/>
    <property type="match status" value="1"/>
</dbReference>